<dbReference type="Pfam" id="PF01425">
    <property type="entry name" value="Amidase"/>
    <property type="match status" value="1"/>
</dbReference>
<dbReference type="Proteomes" id="UP000585681">
    <property type="component" value="Unassembled WGS sequence"/>
</dbReference>
<keyword evidence="3" id="KW-0378">Hydrolase</keyword>
<evidence type="ECO:0000313" key="4">
    <source>
        <dbReference type="Proteomes" id="UP000585681"/>
    </source>
</evidence>
<dbReference type="Gene3D" id="3.90.1300.10">
    <property type="entry name" value="Amidase signature (AS) domain"/>
    <property type="match status" value="1"/>
</dbReference>
<sequence>MPRSGEMMLAEYHTLDATALAGLIRAGEVSAHEVFETALARIAALEPMLNAIVHPHYDLAEADLQAGLPDGPFTGVPFLLKNTGFAVRGMELSTGSRLFAGVVDHADGTLAARYRRAGLVLLGKSNTPEFALSFATEPREFGATRNPWSLEHGPGGSSGGSAAAVAAGLVPFANSSDGAGSTRLPAAHTGLFGFKPSRMRNPLGPVAVEAIAGMSTPHALTRSVRDSAALLDATAGADQGDPYAQPEQECSFLASVARDPGSLRIGLTLDSPLGTPVDPQVRARCLEAARLMENLGHEVEEVADAGYDAQALKTAWRVIPGVNVAAAVLARGRALGLDDPAAALEPVNEEWVREGIGLSGMDYLAAVNRLHQTARDLGRFFARFDILMSPASAELPPKIGEMASTTPGLNAFYDRFWAHSPFTCAFNASGFPAMSLPFGLSAQGLPVGVQFGAALGGDNLLFALAGQIERAAPWAHLRPTLPEHRA</sequence>
<dbReference type="AlphaFoldDB" id="A0A840CDB9"/>
<comment type="similarity">
    <text evidence="1">Belongs to the amidase family.</text>
</comment>
<dbReference type="PANTHER" id="PTHR11895:SF7">
    <property type="entry name" value="GLUTAMYL-TRNA(GLN) AMIDOTRANSFERASE SUBUNIT A, MITOCHONDRIAL"/>
    <property type="match status" value="1"/>
</dbReference>
<dbReference type="PANTHER" id="PTHR11895">
    <property type="entry name" value="TRANSAMIDASE"/>
    <property type="match status" value="1"/>
</dbReference>
<name>A0A840CDB9_9RHOB</name>
<dbReference type="RefSeq" id="WP_207642717.1">
    <property type="nucleotide sequence ID" value="NZ_JACIEQ010000003.1"/>
</dbReference>
<comment type="caution">
    <text evidence="3">The sequence shown here is derived from an EMBL/GenBank/DDBJ whole genome shotgun (WGS) entry which is preliminary data.</text>
</comment>
<reference evidence="3" key="1">
    <citation type="submission" date="2020-08" db="EMBL/GenBank/DDBJ databases">
        <title>Genomic Encyclopedia of Type Strains, Phase IV (KMG-IV): sequencing the most valuable type-strain genomes for metagenomic binning, comparative biology and taxonomic classification.</title>
        <authorList>
            <person name="Goeker M."/>
        </authorList>
    </citation>
    <scope>NUCLEOTIDE SEQUENCE [LARGE SCALE GENOMIC DNA]</scope>
    <source>
        <strain evidence="3">DSM 105040</strain>
    </source>
</reference>
<feature type="domain" description="Amidase" evidence="2">
    <location>
        <begin position="33"/>
        <end position="461"/>
    </location>
</feature>
<organism evidence="3 4">
    <name type="scientific">Actibacterium naphthalenivorans</name>
    <dbReference type="NCBI Taxonomy" id="1614693"/>
    <lineage>
        <taxon>Bacteria</taxon>
        <taxon>Pseudomonadati</taxon>
        <taxon>Pseudomonadota</taxon>
        <taxon>Alphaproteobacteria</taxon>
        <taxon>Rhodobacterales</taxon>
        <taxon>Roseobacteraceae</taxon>
        <taxon>Actibacterium</taxon>
    </lineage>
</organism>
<dbReference type="InterPro" id="IPR023631">
    <property type="entry name" value="Amidase_dom"/>
</dbReference>
<dbReference type="InterPro" id="IPR000120">
    <property type="entry name" value="Amidase"/>
</dbReference>
<evidence type="ECO:0000313" key="3">
    <source>
        <dbReference type="EMBL" id="MBB4022853.1"/>
    </source>
</evidence>
<dbReference type="GO" id="GO:0004040">
    <property type="term" value="F:amidase activity"/>
    <property type="evidence" value="ECO:0007669"/>
    <property type="project" value="UniProtKB-EC"/>
</dbReference>
<proteinExistence type="inferred from homology"/>
<gene>
    <name evidence="3" type="ORF">GGR17_002672</name>
</gene>
<dbReference type="EMBL" id="JACIEQ010000003">
    <property type="protein sequence ID" value="MBB4022853.1"/>
    <property type="molecule type" value="Genomic_DNA"/>
</dbReference>
<dbReference type="SUPFAM" id="SSF75304">
    <property type="entry name" value="Amidase signature (AS) enzymes"/>
    <property type="match status" value="1"/>
</dbReference>
<accession>A0A840CDB9</accession>
<evidence type="ECO:0000256" key="1">
    <source>
        <dbReference type="ARBA" id="ARBA00009199"/>
    </source>
</evidence>
<keyword evidence="4" id="KW-1185">Reference proteome</keyword>
<dbReference type="InterPro" id="IPR036928">
    <property type="entry name" value="AS_sf"/>
</dbReference>
<protein>
    <submittedName>
        <fullName evidence="3">Amidase</fullName>
        <ecNumber evidence="3">3.5.1.4</ecNumber>
    </submittedName>
</protein>
<evidence type="ECO:0000259" key="2">
    <source>
        <dbReference type="Pfam" id="PF01425"/>
    </source>
</evidence>
<dbReference type="EC" id="3.5.1.4" evidence="3"/>